<comment type="caution">
    <text evidence="1">The sequence shown here is derived from an EMBL/GenBank/DDBJ whole genome shotgun (WGS) entry which is preliminary data.</text>
</comment>
<accession>A0A7W8ADR8</accession>
<dbReference type="Proteomes" id="UP000568380">
    <property type="component" value="Unassembled WGS sequence"/>
</dbReference>
<evidence type="ECO:0000313" key="1">
    <source>
        <dbReference type="EMBL" id="MBB5083824.1"/>
    </source>
</evidence>
<evidence type="ECO:0000313" key="2">
    <source>
        <dbReference type="Proteomes" id="UP000568380"/>
    </source>
</evidence>
<reference evidence="1 2" key="1">
    <citation type="submission" date="2020-08" db="EMBL/GenBank/DDBJ databases">
        <title>Genomic Encyclopedia of Type Strains, Phase IV (KMG-IV): sequencing the most valuable type-strain genomes for metagenomic binning, comparative biology and taxonomic classification.</title>
        <authorList>
            <person name="Goeker M."/>
        </authorList>
    </citation>
    <scope>NUCLEOTIDE SEQUENCE [LARGE SCALE GENOMIC DNA]</scope>
    <source>
        <strain evidence="1 2">DSM 45385</strain>
    </source>
</reference>
<sequence>MSAGPPVEPRAVSALWAVFGNAEGGGAGYTVLQASDDKLAFFEQEIRRYLPGTPPNRADPPPLPYYTFAPGPAARNKGAPLMSFSRLEATDILDAAGRPSIRLRYYSPTFADLVGTPGPGEPLLAGYTDLAEAMDAAPSPWSDQPHITLNVRPGGWGAIQAGVARFPFDWLASGAAALLAGRVVITGAAAVPVPERLACLDAIAGLLPFGVRASIAAATWADSAAVHQLRLYFGDTAGPEAYELRWDGTSGELSDRDARDYHALLWRCLDDGAPGDGAPTGLLEPLARQTGPFDLDSPEAIVAALRSRTLMAPEAAVKRLTGLEEDRAMVRQGLSSGRVNATNTTVEGRAACWVELVRDIHTPLDPDHLRRLDLPCSERYLHVIARGLTRVLGVPGGLGVALEYATCARSQGTLGGLLVHVLGKLRSHDPDQVGAFARLVRELGYPPELRSRLGEVDDVTVALVDHVLGTDAGQATEYVGYLCAKRPEPQWLLPLWHLLGRRPWTPPVRFADPFADIDGYEALVFAAARLGGCTEQGVGMIFPQLLEIALGDDGKSRLQPFLHLGSGPSSDALRLLVGIDAVPVTPDRIRPLHPYLTDMPALRERLIGLLTELGQALDLLDVDPELDRDLCVWMLEQETRLTRDWRVQPPDEGLRERLARAAGLNDRPGGTTDSLRRTALTDLHRAAGLAAVRRVARTGGRSQLAEAVGKALLPDLATEDLVATLDTVEAKGLDELFRRIAGTDEDLYHRLAEPVLKGLLGAERAAEFVALQHDYLLDEQVRDDEEWDRLKRLSLLLDGLCDS</sequence>
<protein>
    <submittedName>
        <fullName evidence="1">Uncharacterized protein</fullName>
    </submittedName>
</protein>
<keyword evidence="2" id="KW-1185">Reference proteome</keyword>
<proteinExistence type="predicted"/>
<dbReference type="RefSeq" id="WP_184973279.1">
    <property type="nucleotide sequence ID" value="NZ_JACHIN010000019.1"/>
</dbReference>
<organism evidence="1 2">
    <name type="scientific">Nonomuraea endophytica</name>
    <dbReference type="NCBI Taxonomy" id="714136"/>
    <lineage>
        <taxon>Bacteria</taxon>
        <taxon>Bacillati</taxon>
        <taxon>Actinomycetota</taxon>
        <taxon>Actinomycetes</taxon>
        <taxon>Streptosporangiales</taxon>
        <taxon>Streptosporangiaceae</taxon>
        <taxon>Nonomuraea</taxon>
    </lineage>
</organism>
<name>A0A7W8ADR8_9ACTN</name>
<dbReference type="EMBL" id="JACHIN010000019">
    <property type="protein sequence ID" value="MBB5083824.1"/>
    <property type="molecule type" value="Genomic_DNA"/>
</dbReference>
<gene>
    <name evidence="1" type="ORF">HNR40_009329</name>
</gene>
<dbReference type="AlphaFoldDB" id="A0A7W8ADR8"/>